<evidence type="ECO:0000256" key="1">
    <source>
        <dbReference type="SAM" id="SignalP"/>
    </source>
</evidence>
<feature type="domain" description="Thioredoxin-like fold" evidence="2">
    <location>
        <begin position="135"/>
        <end position="250"/>
    </location>
</feature>
<dbReference type="Proteomes" id="UP001352263">
    <property type="component" value="Unassembled WGS sequence"/>
</dbReference>
<feature type="signal peptide" evidence="1">
    <location>
        <begin position="1"/>
        <end position="23"/>
    </location>
</feature>
<evidence type="ECO:0000313" key="4">
    <source>
        <dbReference type="Proteomes" id="UP001352263"/>
    </source>
</evidence>
<keyword evidence="3" id="KW-0560">Oxidoreductase</keyword>
<dbReference type="SUPFAM" id="SSF54423">
    <property type="entry name" value="DsbC/DsbG N-terminal domain-like"/>
    <property type="match status" value="1"/>
</dbReference>
<dbReference type="PANTHER" id="PTHR35272">
    <property type="entry name" value="THIOL:DISULFIDE INTERCHANGE PROTEIN DSBC-RELATED"/>
    <property type="match status" value="1"/>
</dbReference>
<sequence>MLSNITSNQKKTGFTLVSRLAMAAVLATTSLSACSTEKYPKAIQEAVDAGLKVVKTFPAASGLTGWVLSQSGRHSIVFTTADKKTLLAGALIGENGENLSEQYEAQFVPKPDMAAVFQTLEKSSYVVEGTTSDPKSLLYVFVDANCPFCHYTWKALQPYEKAGLQVRWILVDTLGPTSMPKAIEVLATADQTAAFRKMEENHGKAWIASPQFSATAKPDIADKIRSNGEIMSAFGIGGTPGIIWKDRQGKVNVKAGMPRLSEIPQITGLPEQRMDDPALAKFR</sequence>
<accession>A0ABU6J4D0</accession>
<dbReference type="InterPro" id="IPR036249">
    <property type="entry name" value="Thioredoxin-like_sf"/>
</dbReference>
<proteinExistence type="predicted"/>
<dbReference type="EC" id="1.8.4.-" evidence="3"/>
<comment type="caution">
    <text evidence="3">The sequence shown here is derived from an EMBL/GenBank/DDBJ whole genome shotgun (WGS) entry which is preliminary data.</text>
</comment>
<dbReference type="NCBIfam" id="NF008657">
    <property type="entry name" value="PRK11657.1"/>
    <property type="match status" value="1"/>
</dbReference>
<name>A0ABU6J4D0_9BURK</name>
<dbReference type="RefSeq" id="WP_194724085.1">
    <property type="nucleotide sequence ID" value="NZ_JAWIIV010000002.1"/>
</dbReference>
<dbReference type="PANTHER" id="PTHR35272:SF4">
    <property type="entry name" value="THIOL:DISULFIDE INTERCHANGE PROTEIN DSBG"/>
    <property type="match status" value="1"/>
</dbReference>
<evidence type="ECO:0000313" key="3">
    <source>
        <dbReference type="EMBL" id="MEC4718378.1"/>
    </source>
</evidence>
<dbReference type="Pfam" id="PF13098">
    <property type="entry name" value="Thioredoxin_2"/>
    <property type="match status" value="1"/>
</dbReference>
<gene>
    <name evidence="3" type="primary">dsbG</name>
    <name evidence="3" type="ORF">RY831_04425</name>
</gene>
<keyword evidence="4" id="KW-1185">Reference proteome</keyword>
<feature type="chain" id="PRO_5046120568" evidence="1">
    <location>
        <begin position="24"/>
        <end position="283"/>
    </location>
</feature>
<dbReference type="InterPro" id="IPR012336">
    <property type="entry name" value="Thioredoxin-like_fold"/>
</dbReference>
<organism evidence="3 4">
    <name type="scientific">Noviherbaspirillum album</name>
    <dbReference type="NCBI Taxonomy" id="3080276"/>
    <lineage>
        <taxon>Bacteria</taxon>
        <taxon>Pseudomonadati</taxon>
        <taxon>Pseudomonadota</taxon>
        <taxon>Betaproteobacteria</taxon>
        <taxon>Burkholderiales</taxon>
        <taxon>Oxalobacteraceae</taxon>
        <taxon>Noviherbaspirillum</taxon>
    </lineage>
</organism>
<reference evidence="3 4" key="1">
    <citation type="submission" date="2023-10" db="EMBL/GenBank/DDBJ databases">
        <title>Noviherbaspirillum sp. CPCC 100848 genome assembly.</title>
        <authorList>
            <person name="Li X.Y."/>
            <person name="Fang X.M."/>
        </authorList>
    </citation>
    <scope>NUCLEOTIDE SEQUENCE [LARGE SCALE GENOMIC DNA]</scope>
    <source>
        <strain evidence="3 4">CPCC 100848</strain>
    </source>
</reference>
<dbReference type="SUPFAM" id="SSF52833">
    <property type="entry name" value="Thioredoxin-like"/>
    <property type="match status" value="1"/>
</dbReference>
<dbReference type="Gene3D" id="3.40.30.10">
    <property type="entry name" value="Glutaredoxin"/>
    <property type="match status" value="1"/>
</dbReference>
<dbReference type="Gene3D" id="3.10.450.70">
    <property type="entry name" value="Disulphide bond isomerase, DsbC/G, N-terminal"/>
    <property type="match status" value="1"/>
</dbReference>
<keyword evidence="1" id="KW-0732">Signal</keyword>
<protein>
    <submittedName>
        <fullName evidence="3">Thiol:disulfide interchange protein DsbG</fullName>
        <ecNumber evidence="3">1.8.4.-</ecNumber>
    </submittedName>
</protein>
<dbReference type="InterPro" id="IPR009094">
    <property type="entry name" value="DiS-bond_isomerase_DsbC/G_N_sf"/>
</dbReference>
<dbReference type="InterPro" id="IPR051470">
    <property type="entry name" value="Thiol:disulfide_interchange"/>
</dbReference>
<evidence type="ECO:0000259" key="2">
    <source>
        <dbReference type="Pfam" id="PF13098"/>
    </source>
</evidence>
<dbReference type="EMBL" id="JAWIIV010000002">
    <property type="protein sequence ID" value="MEC4718378.1"/>
    <property type="molecule type" value="Genomic_DNA"/>
</dbReference>
<dbReference type="GO" id="GO:0016491">
    <property type="term" value="F:oxidoreductase activity"/>
    <property type="evidence" value="ECO:0007669"/>
    <property type="project" value="UniProtKB-KW"/>
</dbReference>